<feature type="signal peptide" evidence="2">
    <location>
        <begin position="1"/>
        <end position="26"/>
    </location>
</feature>
<proteinExistence type="predicted"/>
<evidence type="ECO:0000256" key="2">
    <source>
        <dbReference type="SAM" id="SignalP"/>
    </source>
</evidence>
<keyword evidence="4" id="KW-1185">Reference proteome</keyword>
<dbReference type="RefSeq" id="WP_290113021.1">
    <property type="nucleotide sequence ID" value="NZ_JAUEPL010000025.1"/>
</dbReference>
<keyword evidence="2" id="KW-0732">Signal</keyword>
<keyword evidence="1" id="KW-1133">Transmembrane helix</keyword>
<feature type="transmembrane region" description="Helical" evidence="1">
    <location>
        <begin position="132"/>
        <end position="150"/>
    </location>
</feature>
<evidence type="ECO:0000256" key="1">
    <source>
        <dbReference type="SAM" id="Phobius"/>
    </source>
</evidence>
<keyword evidence="1" id="KW-0812">Transmembrane</keyword>
<feature type="chain" id="PRO_5046627314" description="LPXTG cell wall anchor domain-containing protein" evidence="2">
    <location>
        <begin position="27"/>
        <end position="161"/>
    </location>
</feature>
<evidence type="ECO:0000313" key="3">
    <source>
        <dbReference type="EMBL" id="MDN3295866.1"/>
    </source>
</evidence>
<dbReference type="Proteomes" id="UP001174050">
    <property type="component" value="Unassembled WGS sequence"/>
</dbReference>
<dbReference type="EMBL" id="JAUEPL010000025">
    <property type="protein sequence ID" value="MDN3295866.1"/>
    <property type="molecule type" value="Genomic_DNA"/>
</dbReference>
<evidence type="ECO:0008006" key="5">
    <source>
        <dbReference type="Google" id="ProtNLM"/>
    </source>
</evidence>
<gene>
    <name evidence="3" type="ORF">QWM81_17780</name>
</gene>
<name>A0ABT7Z8M3_9ACTN</name>
<evidence type="ECO:0000313" key="4">
    <source>
        <dbReference type="Proteomes" id="UP001174050"/>
    </source>
</evidence>
<sequence>MRASRALAVAATAGAAIGLCAPLAAANNGPTNVTVSPTRVHQGGQLAISVMGCGHGGKVSSNAFPKTALTINPSGHAAATPRIYDHATPGQYNLAVKCNDHHMVVTRTFTVVRGHGARGGLGGSMAPSSTEMAIGAALVGTAAIGGGLFISRRRRLSGGKV</sequence>
<keyword evidence="1" id="KW-0472">Membrane</keyword>
<organism evidence="3 4">
    <name type="scientific">Streptomyces ficellus</name>
    <dbReference type="NCBI Taxonomy" id="1977088"/>
    <lineage>
        <taxon>Bacteria</taxon>
        <taxon>Bacillati</taxon>
        <taxon>Actinomycetota</taxon>
        <taxon>Actinomycetes</taxon>
        <taxon>Kitasatosporales</taxon>
        <taxon>Streptomycetaceae</taxon>
        <taxon>Streptomyces</taxon>
    </lineage>
</organism>
<comment type="caution">
    <text evidence="3">The sequence shown here is derived from an EMBL/GenBank/DDBJ whole genome shotgun (WGS) entry which is preliminary data.</text>
</comment>
<reference evidence="3" key="1">
    <citation type="submission" date="2023-06" db="EMBL/GenBank/DDBJ databases">
        <title>WGS-Sequencing of Streptomyces ficellus isolate 21 collected from sand in Gara Djebilet Iron Mine in Algeria.</title>
        <authorList>
            <person name="Zegers G.P."/>
            <person name="Gomez A."/>
            <person name="Gueddou A."/>
            <person name="Zahara A.F."/>
            <person name="Worth M."/>
            <person name="Sevigny J.L."/>
            <person name="Tisa L."/>
        </authorList>
    </citation>
    <scope>NUCLEOTIDE SEQUENCE</scope>
    <source>
        <strain evidence="3">AS11</strain>
    </source>
</reference>
<protein>
    <recommendedName>
        <fullName evidence="5">LPXTG cell wall anchor domain-containing protein</fullName>
    </recommendedName>
</protein>
<accession>A0ABT7Z8M3</accession>